<dbReference type="RefSeq" id="WP_184310890.1">
    <property type="nucleotide sequence ID" value="NZ_JACHEN010000014.1"/>
</dbReference>
<dbReference type="InterPro" id="IPR012543">
    <property type="entry name" value="DUF1694"/>
</dbReference>
<proteinExistence type="predicted"/>
<name>A0A841KSI4_9FIRM</name>
<dbReference type="InterPro" id="IPR029064">
    <property type="entry name" value="Ribosomal_eL30-like_sf"/>
</dbReference>
<dbReference type="AlphaFoldDB" id="A0A841KSI4"/>
<dbReference type="Gene3D" id="3.30.1330.30">
    <property type="match status" value="1"/>
</dbReference>
<accession>A0A841KSI4</accession>
<evidence type="ECO:0000313" key="1">
    <source>
        <dbReference type="EMBL" id="MBB6216351.1"/>
    </source>
</evidence>
<protein>
    <submittedName>
        <fullName evidence="1">Uncharacterized protein YueI</fullName>
    </submittedName>
</protein>
<dbReference type="EMBL" id="JACHEN010000014">
    <property type="protein sequence ID" value="MBB6216351.1"/>
    <property type="molecule type" value="Genomic_DNA"/>
</dbReference>
<organism evidence="1 2">
    <name type="scientific">Anaerosolibacter carboniphilus</name>
    <dbReference type="NCBI Taxonomy" id="1417629"/>
    <lineage>
        <taxon>Bacteria</taxon>
        <taxon>Bacillati</taxon>
        <taxon>Bacillota</taxon>
        <taxon>Clostridia</taxon>
        <taxon>Peptostreptococcales</taxon>
        <taxon>Thermotaleaceae</taxon>
        <taxon>Anaerosolibacter</taxon>
    </lineage>
</organism>
<comment type="caution">
    <text evidence="1">The sequence shown here is derived from an EMBL/GenBank/DDBJ whole genome shotgun (WGS) entry which is preliminary data.</text>
</comment>
<keyword evidence="2" id="KW-1185">Reference proteome</keyword>
<dbReference type="Pfam" id="PF07997">
    <property type="entry name" value="DUF1694"/>
    <property type="match status" value="1"/>
</dbReference>
<sequence>MDEKNQLERYIDFALYGTPEIKADEKRNWLGEFRERVVLALTDEQIQRDDALQLVEEKMKDRRIDALIVKGQVNQEIAGKLMTICQRTGKDYRSVNRPDSKGDVAMVLVSDEAVNEEEVILDTSTLLSDQFYNARNNKLCKKHMEELRAQYPQFENRFEEISVVDKMIGTKCGVCEDERDLGPLY</sequence>
<evidence type="ECO:0000313" key="2">
    <source>
        <dbReference type="Proteomes" id="UP000579281"/>
    </source>
</evidence>
<gene>
    <name evidence="1" type="ORF">HNQ80_002451</name>
</gene>
<reference evidence="1 2" key="1">
    <citation type="submission" date="2020-08" db="EMBL/GenBank/DDBJ databases">
        <title>Genomic Encyclopedia of Type Strains, Phase IV (KMG-IV): sequencing the most valuable type-strain genomes for metagenomic binning, comparative biology and taxonomic classification.</title>
        <authorList>
            <person name="Goeker M."/>
        </authorList>
    </citation>
    <scope>NUCLEOTIDE SEQUENCE [LARGE SCALE GENOMIC DNA]</scope>
    <source>
        <strain evidence="1 2">DSM 103526</strain>
    </source>
</reference>
<dbReference type="SUPFAM" id="SSF160515">
    <property type="entry name" value="YueI-like"/>
    <property type="match status" value="1"/>
</dbReference>
<dbReference type="Proteomes" id="UP000579281">
    <property type="component" value="Unassembled WGS sequence"/>
</dbReference>